<dbReference type="GO" id="GO:0005506">
    <property type="term" value="F:iron ion binding"/>
    <property type="evidence" value="ECO:0007669"/>
    <property type="project" value="InterPro"/>
</dbReference>
<dbReference type="InterPro" id="IPR036396">
    <property type="entry name" value="Cyt_P450_sf"/>
</dbReference>
<dbReference type="GO" id="GO:0004497">
    <property type="term" value="F:monooxygenase activity"/>
    <property type="evidence" value="ECO:0007669"/>
    <property type="project" value="UniProtKB-KW"/>
</dbReference>
<evidence type="ECO:0000256" key="5">
    <source>
        <dbReference type="ARBA" id="ARBA00022617"/>
    </source>
</evidence>
<dbReference type="InterPro" id="IPR001128">
    <property type="entry name" value="Cyt_P450"/>
</dbReference>
<dbReference type="GO" id="GO:0016705">
    <property type="term" value="F:oxidoreductase activity, acting on paired donors, with incorporation or reduction of molecular oxygen"/>
    <property type="evidence" value="ECO:0007669"/>
    <property type="project" value="InterPro"/>
</dbReference>
<dbReference type="GO" id="GO:0016020">
    <property type="term" value="C:membrane"/>
    <property type="evidence" value="ECO:0007669"/>
    <property type="project" value="UniProtKB-SubCell"/>
</dbReference>
<keyword evidence="12" id="KW-0472">Membrane</keyword>
<keyword evidence="5 13" id="KW-0349">Heme</keyword>
<evidence type="ECO:0000256" key="6">
    <source>
        <dbReference type="ARBA" id="ARBA00022692"/>
    </source>
</evidence>
<dbReference type="PANTHER" id="PTHR24305:SF166">
    <property type="entry name" value="CYTOCHROME P450 12A4, MITOCHONDRIAL-RELATED"/>
    <property type="match status" value="1"/>
</dbReference>
<dbReference type="GO" id="GO:0020037">
    <property type="term" value="F:heme binding"/>
    <property type="evidence" value="ECO:0007669"/>
    <property type="project" value="InterPro"/>
</dbReference>
<reference evidence="16" key="2">
    <citation type="submission" date="2015-01" db="EMBL/GenBank/DDBJ databases">
        <title>Evolutionary Origins and Diversification of the Mycorrhizal Mutualists.</title>
        <authorList>
            <consortium name="DOE Joint Genome Institute"/>
            <consortium name="Mycorrhizal Genomics Consortium"/>
            <person name="Kohler A."/>
            <person name="Kuo A."/>
            <person name="Nagy L.G."/>
            <person name="Floudas D."/>
            <person name="Copeland A."/>
            <person name="Barry K.W."/>
            <person name="Cichocki N."/>
            <person name="Veneault-Fourrey C."/>
            <person name="LaButti K."/>
            <person name="Lindquist E.A."/>
            <person name="Lipzen A."/>
            <person name="Lundell T."/>
            <person name="Morin E."/>
            <person name="Murat C."/>
            <person name="Riley R."/>
            <person name="Ohm R."/>
            <person name="Sun H."/>
            <person name="Tunlid A."/>
            <person name="Henrissat B."/>
            <person name="Grigoriev I.V."/>
            <person name="Hibbett D.S."/>
            <person name="Martin F."/>
        </authorList>
    </citation>
    <scope>NUCLEOTIDE SEQUENCE [LARGE SCALE GENOMIC DNA]</scope>
    <source>
        <strain evidence="16">Foug A</strain>
    </source>
</reference>
<evidence type="ECO:0000313" key="15">
    <source>
        <dbReference type="EMBL" id="KIM67648.1"/>
    </source>
</evidence>
<comment type="subcellular location">
    <subcellularLocation>
        <location evidence="2">Membrane</location>
    </subcellularLocation>
</comment>
<keyword evidence="6" id="KW-0812">Transmembrane</keyword>
<dbReference type="InterPro" id="IPR002403">
    <property type="entry name" value="Cyt_P450_E_grp-IV"/>
</dbReference>
<dbReference type="PRINTS" id="PR00465">
    <property type="entry name" value="EP450IV"/>
</dbReference>
<accession>A0A0C3A1X6</accession>
<evidence type="ECO:0000313" key="16">
    <source>
        <dbReference type="Proteomes" id="UP000053989"/>
    </source>
</evidence>
<evidence type="ECO:0000256" key="3">
    <source>
        <dbReference type="ARBA" id="ARBA00004721"/>
    </source>
</evidence>
<dbReference type="EMBL" id="KN822012">
    <property type="protein sequence ID" value="KIM67648.1"/>
    <property type="molecule type" value="Genomic_DNA"/>
</dbReference>
<dbReference type="PANTHER" id="PTHR24305">
    <property type="entry name" value="CYTOCHROME P450"/>
    <property type="match status" value="1"/>
</dbReference>
<dbReference type="Gene3D" id="1.10.630.10">
    <property type="entry name" value="Cytochrome P450"/>
    <property type="match status" value="1"/>
</dbReference>
<feature type="binding site" description="axial binding residue" evidence="13">
    <location>
        <position position="390"/>
    </location>
    <ligand>
        <name>heme</name>
        <dbReference type="ChEBI" id="CHEBI:30413"/>
    </ligand>
    <ligandPart>
        <name>Fe</name>
        <dbReference type="ChEBI" id="CHEBI:18248"/>
    </ligandPart>
</feature>
<name>A0A0C3A1X6_9AGAM</name>
<dbReference type="InParanoid" id="A0A0C3A1X6"/>
<reference evidence="15 16" key="1">
    <citation type="submission" date="2014-04" db="EMBL/GenBank/DDBJ databases">
        <authorList>
            <consortium name="DOE Joint Genome Institute"/>
            <person name="Kuo A."/>
            <person name="Kohler A."/>
            <person name="Nagy L.G."/>
            <person name="Floudas D."/>
            <person name="Copeland A."/>
            <person name="Barry K.W."/>
            <person name="Cichocki N."/>
            <person name="Veneault-Fourrey C."/>
            <person name="LaButti K."/>
            <person name="Lindquist E.A."/>
            <person name="Lipzen A."/>
            <person name="Lundell T."/>
            <person name="Morin E."/>
            <person name="Murat C."/>
            <person name="Sun H."/>
            <person name="Tunlid A."/>
            <person name="Henrissat B."/>
            <person name="Grigoriev I.V."/>
            <person name="Hibbett D.S."/>
            <person name="Martin F."/>
            <person name="Nordberg H.P."/>
            <person name="Cantor M.N."/>
            <person name="Hua S.X."/>
        </authorList>
    </citation>
    <scope>NUCLEOTIDE SEQUENCE [LARGE SCALE GENOMIC DNA]</scope>
    <source>
        <strain evidence="15 16">Foug A</strain>
    </source>
</reference>
<dbReference type="STRING" id="1036808.A0A0C3A1X6"/>
<keyword evidence="7 13" id="KW-0479">Metal-binding</keyword>
<evidence type="ECO:0000256" key="12">
    <source>
        <dbReference type="ARBA" id="ARBA00023136"/>
    </source>
</evidence>
<evidence type="ECO:0000256" key="1">
    <source>
        <dbReference type="ARBA" id="ARBA00001971"/>
    </source>
</evidence>
<evidence type="ECO:0008006" key="17">
    <source>
        <dbReference type="Google" id="ProtNLM"/>
    </source>
</evidence>
<dbReference type="SUPFAM" id="SSF48264">
    <property type="entry name" value="Cytochrome P450"/>
    <property type="match status" value="1"/>
</dbReference>
<dbReference type="HOGENOM" id="CLU_001570_5_11_1"/>
<feature type="region of interest" description="Disordered" evidence="14">
    <location>
        <begin position="344"/>
        <end position="368"/>
    </location>
</feature>
<organism evidence="15 16">
    <name type="scientific">Scleroderma citrinum Foug A</name>
    <dbReference type="NCBI Taxonomy" id="1036808"/>
    <lineage>
        <taxon>Eukaryota</taxon>
        <taxon>Fungi</taxon>
        <taxon>Dikarya</taxon>
        <taxon>Basidiomycota</taxon>
        <taxon>Agaricomycotina</taxon>
        <taxon>Agaricomycetes</taxon>
        <taxon>Agaricomycetidae</taxon>
        <taxon>Boletales</taxon>
        <taxon>Sclerodermatineae</taxon>
        <taxon>Sclerodermataceae</taxon>
        <taxon>Scleroderma</taxon>
    </lineage>
</organism>
<evidence type="ECO:0000256" key="7">
    <source>
        <dbReference type="ARBA" id="ARBA00022723"/>
    </source>
</evidence>
<dbReference type="Pfam" id="PF00067">
    <property type="entry name" value="p450"/>
    <property type="match status" value="1"/>
</dbReference>
<evidence type="ECO:0000256" key="10">
    <source>
        <dbReference type="ARBA" id="ARBA00023004"/>
    </source>
</evidence>
<feature type="compositionally biased region" description="Acidic residues" evidence="14">
    <location>
        <begin position="345"/>
        <end position="356"/>
    </location>
</feature>
<comment type="cofactor">
    <cofactor evidence="1 13">
        <name>heme</name>
        <dbReference type="ChEBI" id="CHEBI:30413"/>
    </cofactor>
</comment>
<evidence type="ECO:0000256" key="9">
    <source>
        <dbReference type="ARBA" id="ARBA00023002"/>
    </source>
</evidence>
<proteinExistence type="inferred from homology"/>
<evidence type="ECO:0000256" key="8">
    <source>
        <dbReference type="ARBA" id="ARBA00022989"/>
    </source>
</evidence>
<evidence type="ECO:0000256" key="13">
    <source>
        <dbReference type="PIRSR" id="PIRSR602403-1"/>
    </source>
</evidence>
<evidence type="ECO:0000256" key="4">
    <source>
        <dbReference type="ARBA" id="ARBA00010617"/>
    </source>
</evidence>
<evidence type="ECO:0000256" key="2">
    <source>
        <dbReference type="ARBA" id="ARBA00004370"/>
    </source>
</evidence>
<keyword evidence="10 13" id="KW-0408">Iron</keyword>
<keyword evidence="16" id="KW-1185">Reference proteome</keyword>
<dbReference type="InterPro" id="IPR050121">
    <property type="entry name" value="Cytochrome_P450_monoxygenase"/>
</dbReference>
<keyword evidence="9" id="KW-0560">Oxidoreductase</keyword>
<protein>
    <recommendedName>
        <fullName evidence="17">Cytochrome P450</fullName>
    </recommendedName>
</protein>
<dbReference type="OrthoDB" id="1470350at2759"/>
<dbReference type="AlphaFoldDB" id="A0A0C3A1X6"/>
<comment type="similarity">
    <text evidence="4">Belongs to the cytochrome P450 family.</text>
</comment>
<keyword evidence="11" id="KW-0503">Monooxygenase</keyword>
<dbReference type="Proteomes" id="UP000053989">
    <property type="component" value="Unassembled WGS sequence"/>
</dbReference>
<sequence>MLNPVFSIANMRALSPVIQPIADKLCMILNSQLHVDGSEMEIDVLPWVSRCALEYVCQGGLGHSFDALNPHSENEYIHAVRMLGQTTLRLLFLRPFIPFFVRNFSLYWRNKMVDWAPIQALKDLRRIVQVMDDASQKIFAAKKAALKGDLTDVVVMPDSPPIETHGQDIMTIMLNANISSSETDRLSDAELVGQINTLIFAGLETVTSAICRILWILACNPSAQVRLRSEIRNAKCASHSSSWEDVDLPYNNVLNRLPYLDAVVKETLRLHPPTSLLGRTVRQDTALPLHRPILSRSGEALDQIAIPKGTTLILSILNANLDKDVWGEDAREWRPERWLEAHNSEDDEYDFGDDESSEHQQGRMPGAKNEMRYPGVYANMMTFLGGGRACIGFKFAEMEIKQVVVALLSRLHFSLPGTPDERGQLKEIYWKISALQVPVVRPPSGDGVAPQVPLGVRRVRDDDFEIGAST</sequence>
<keyword evidence="8" id="KW-1133">Transmembrane helix</keyword>
<evidence type="ECO:0000256" key="14">
    <source>
        <dbReference type="SAM" id="MobiDB-lite"/>
    </source>
</evidence>
<comment type="pathway">
    <text evidence="3">Secondary metabolite biosynthesis; terpenoid biosynthesis.</text>
</comment>
<gene>
    <name evidence="15" type="ORF">SCLCIDRAFT_1210302</name>
</gene>
<evidence type="ECO:0000256" key="11">
    <source>
        <dbReference type="ARBA" id="ARBA00023033"/>
    </source>
</evidence>